<protein>
    <submittedName>
        <fullName evidence="1">Uncharacterized protein</fullName>
    </submittedName>
</protein>
<accession>A0A084SKV2</accession>
<proteinExistence type="predicted"/>
<dbReference type="Proteomes" id="UP000028547">
    <property type="component" value="Unassembled WGS sequence"/>
</dbReference>
<dbReference type="EMBL" id="JPMI01000262">
    <property type="protein sequence ID" value="KFA89087.1"/>
    <property type="molecule type" value="Genomic_DNA"/>
</dbReference>
<evidence type="ECO:0000313" key="1">
    <source>
        <dbReference type="EMBL" id="KFA89087.1"/>
    </source>
</evidence>
<gene>
    <name evidence="1" type="ORF">Q664_36955</name>
</gene>
<dbReference type="AlphaFoldDB" id="A0A084SKV2"/>
<organism evidence="1 2">
    <name type="scientific">Archangium violaceum Cb vi76</name>
    <dbReference type="NCBI Taxonomy" id="1406225"/>
    <lineage>
        <taxon>Bacteria</taxon>
        <taxon>Pseudomonadati</taxon>
        <taxon>Myxococcota</taxon>
        <taxon>Myxococcia</taxon>
        <taxon>Myxococcales</taxon>
        <taxon>Cystobacterineae</taxon>
        <taxon>Archangiaceae</taxon>
        <taxon>Archangium</taxon>
    </lineage>
</organism>
<evidence type="ECO:0000313" key="2">
    <source>
        <dbReference type="Proteomes" id="UP000028547"/>
    </source>
</evidence>
<sequence length="60" mass="6611">MTGLNVLIPEPLVKRRCSRILGVHDNRYRTTVTTDLHSAVMGIEQQALSVSLTAHVQVPS</sequence>
<reference evidence="1 2" key="1">
    <citation type="submission" date="2014-07" db="EMBL/GenBank/DDBJ databases">
        <title>Draft Genome Sequence of Gephyronic Acid Producer, Cystobacter violaceus Strain Cb vi76.</title>
        <authorList>
            <person name="Stevens D.C."/>
            <person name="Young J."/>
            <person name="Carmichael R."/>
            <person name="Tan J."/>
            <person name="Taylor R.E."/>
        </authorList>
    </citation>
    <scope>NUCLEOTIDE SEQUENCE [LARGE SCALE GENOMIC DNA]</scope>
    <source>
        <strain evidence="1 2">Cb vi76</strain>
    </source>
</reference>
<comment type="caution">
    <text evidence="1">The sequence shown here is derived from an EMBL/GenBank/DDBJ whole genome shotgun (WGS) entry which is preliminary data.</text>
</comment>
<name>A0A084SKV2_9BACT</name>